<keyword evidence="3" id="KW-1185">Reference proteome</keyword>
<gene>
    <name evidence="2" type="ORF">LIER_01015</name>
</gene>
<protein>
    <submittedName>
        <fullName evidence="2">Uncharacterized protein</fullName>
    </submittedName>
</protein>
<evidence type="ECO:0000313" key="2">
    <source>
        <dbReference type="EMBL" id="GAA0139481.1"/>
    </source>
</evidence>
<keyword evidence="1" id="KW-1133">Transmembrane helix</keyword>
<keyword evidence="1" id="KW-0812">Transmembrane</keyword>
<name>A0AAV3NKX1_LITER</name>
<sequence>MTVRRLSKYLNKGHNLGLTTSPVPAPGPNHHLIAPSLGPSHHLDCDGLCKHRCRLWGQRFAIMRMPIKFSWESLLRLQRSLKLFSLALLLRLFHCLWNVLHLLAMVKSLL</sequence>
<dbReference type="Proteomes" id="UP001454036">
    <property type="component" value="Unassembled WGS sequence"/>
</dbReference>
<feature type="transmembrane region" description="Helical" evidence="1">
    <location>
        <begin position="83"/>
        <end position="104"/>
    </location>
</feature>
<organism evidence="2 3">
    <name type="scientific">Lithospermum erythrorhizon</name>
    <name type="common">Purple gromwell</name>
    <name type="synonym">Lithospermum officinale var. erythrorhizon</name>
    <dbReference type="NCBI Taxonomy" id="34254"/>
    <lineage>
        <taxon>Eukaryota</taxon>
        <taxon>Viridiplantae</taxon>
        <taxon>Streptophyta</taxon>
        <taxon>Embryophyta</taxon>
        <taxon>Tracheophyta</taxon>
        <taxon>Spermatophyta</taxon>
        <taxon>Magnoliopsida</taxon>
        <taxon>eudicotyledons</taxon>
        <taxon>Gunneridae</taxon>
        <taxon>Pentapetalae</taxon>
        <taxon>asterids</taxon>
        <taxon>lamiids</taxon>
        <taxon>Boraginales</taxon>
        <taxon>Boraginaceae</taxon>
        <taxon>Boraginoideae</taxon>
        <taxon>Lithospermeae</taxon>
        <taxon>Lithospermum</taxon>
    </lineage>
</organism>
<keyword evidence="1" id="KW-0472">Membrane</keyword>
<dbReference type="AlphaFoldDB" id="A0AAV3NKX1"/>
<accession>A0AAV3NKX1</accession>
<proteinExistence type="predicted"/>
<reference evidence="2 3" key="1">
    <citation type="submission" date="2024-01" db="EMBL/GenBank/DDBJ databases">
        <title>The complete chloroplast genome sequence of Lithospermum erythrorhizon: insights into the phylogenetic relationship among Boraginaceae species and the maternal lineages of purple gromwells.</title>
        <authorList>
            <person name="Okada T."/>
            <person name="Watanabe K."/>
        </authorList>
    </citation>
    <scope>NUCLEOTIDE SEQUENCE [LARGE SCALE GENOMIC DNA]</scope>
</reference>
<dbReference type="EMBL" id="BAABME010000093">
    <property type="protein sequence ID" value="GAA0139481.1"/>
    <property type="molecule type" value="Genomic_DNA"/>
</dbReference>
<evidence type="ECO:0000313" key="3">
    <source>
        <dbReference type="Proteomes" id="UP001454036"/>
    </source>
</evidence>
<comment type="caution">
    <text evidence="2">The sequence shown here is derived from an EMBL/GenBank/DDBJ whole genome shotgun (WGS) entry which is preliminary data.</text>
</comment>
<evidence type="ECO:0000256" key="1">
    <source>
        <dbReference type="SAM" id="Phobius"/>
    </source>
</evidence>